<evidence type="ECO:0000313" key="2">
    <source>
        <dbReference type="EMBL" id="MPC49436.1"/>
    </source>
</evidence>
<reference evidence="2 3" key="1">
    <citation type="submission" date="2019-05" db="EMBL/GenBank/DDBJ databases">
        <title>Another draft genome of Portunus trituberculatus and its Hox gene families provides insights of decapod evolution.</title>
        <authorList>
            <person name="Jeong J.-H."/>
            <person name="Song I."/>
            <person name="Kim S."/>
            <person name="Choi T."/>
            <person name="Kim D."/>
            <person name="Ryu S."/>
            <person name="Kim W."/>
        </authorList>
    </citation>
    <scope>NUCLEOTIDE SEQUENCE [LARGE SCALE GENOMIC DNA]</scope>
    <source>
        <tissue evidence="2">Muscle</tissue>
    </source>
</reference>
<proteinExistence type="predicted"/>
<dbReference type="Proteomes" id="UP000324222">
    <property type="component" value="Unassembled WGS sequence"/>
</dbReference>
<accession>A0A5B7FV63</accession>
<name>A0A5B7FV63_PORTR</name>
<feature type="compositionally biased region" description="Polar residues" evidence="1">
    <location>
        <begin position="27"/>
        <end position="48"/>
    </location>
</feature>
<evidence type="ECO:0000313" key="3">
    <source>
        <dbReference type="Proteomes" id="UP000324222"/>
    </source>
</evidence>
<gene>
    <name evidence="2" type="ORF">E2C01_043235</name>
</gene>
<feature type="compositionally biased region" description="Low complexity" evidence="1">
    <location>
        <begin position="58"/>
        <end position="71"/>
    </location>
</feature>
<keyword evidence="3" id="KW-1185">Reference proteome</keyword>
<comment type="caution">
    <text evidence="2">The sequence shown here is derived from an EMBL/GenBank/DDBJ whole genome shotgun (WGS) entry which is preliminary data.</text>
</comment>
<evidence type="ECO:0000256" key="1">
    <source>
        <dbReference type="SAM" id="MobiDB-lite"/>
    </source>
</evidence>
<organism evidence="2 3">
    <name type="scientific">Portunus trituberculatus</name>
    <name type="common">Swimming crab</name>
    <name type="synonym">Neptunus trituberculatus</name>
    <dbReference type="NCBI Taxonomy" id="210409"/>
    <lineage>
        <taxon>Eukaryota</taxon>
        <taxon>Metazoa</taxon>
        <taxon>Ecdysozoa</taxon>
        <taxon>Arthropoda</taxon>
        <taxon>Crustacea</taxon>
        <taxon>Multicrustacea</taxon>
        <taxon>Malacostraca</taxon>
        <taxon>Eumalacostraca</taxon>
        <taxon>Eucarida</taxon>
        <taxon>Decapoda</taxon>
        <taxon>Pleocyemata</taxon>
        <taxon>Brachyura</taxon>
        <taxon>Eubrachyura</taxon>
        <taxon>Portunoidea</taxon>
        <taxon>Portunidae</taxon>
        <taxon>Portuninae</taxon>
        <taxon>Portunus</taxon>
    </lineage>
</organism>
<dbReference type="EMBL" id="VSRR010008871">
    <property type="protein sequence ID" value="MPC49436.1"/>
    <property type="molecule type" value="Genomic_DNA"/>
</dbReference>
<feature type="region of interest" description="Disordered" evidence="1">
    <location>
        <begin position="27"/>
        <end position="85"/>
    </location>
</feature>
<protein>
    <submittedName>
        <fullName evidence="2">Uncharacterized protein</fullName>
    </submittedName>
</protein>
<sequence>MKFNASLPLPSPRSTWAHTRFVRLFTQPTNLDSQVTTPPSARSPSRHTAPQPSPPPKLARLPPLTRPLPLLTHTHDSYPYPLHSA</sequence>
<dbReference type="AlphaFoldDB" id="A0A5B7FV63"/>